<dbReference type="AlphaFoldDB" id="A0A9P6EV71"/>
<protein>
    <submittedName>
        <fullName evidence="1">Uncharacterized protein</fullName>
    </submittedName>
</protein>
<dbReference type="EMBL" id="MU157824">
    <property type="protein sequence ID" value="KAF9535314.1"/>
    <property type="molecule type" value="Genomic_DNA"/>
</dbReference>
<sequence>PLPSPPAHLLNNPEIKATLQNMHHFIKVDTPFNITRFKNLLHDHPNQPFVNSVVRGLEEGFWPFEDGEWGPNVEGIAENFASDERDLDVIRAHRDKEIAADRWSDPLPSADLLPGMKSSPMFVVWQKGKPRVITDHSASGINDGIPREEARVIYDDMRTFG</sequence>
<evidence type="ECO:0000313" key="2">
    <source>
        <dbReference type="Proteomes" id="UP000807306"/>
    </source>
</evidence>
<accession>A0A9P6EV71</accession>
<comment type="caution">
    <text evidence="1">The sequence shown here is derived from an EMBL/GenBank/DDBJ whole genome shotgun (WGS) entry which is preliminary data.</text>
</comment>
<feature type="non-terminal residue" evidence="1">
    <location>
        <position position="1"/>
    </location>
</feature>
<name>A0A9P6EV71_9AGAR</name>
<reference evidence="1" key="1">
    <citation type="submission" date="2020-11" db="EMBL/GenBank/DDBJ databases">
        <authorList>
            <consortium name="DOE Joint Genome Institute"/>
            <person name="Ahrendt S."/>
            <person name="Riley R."/>
            <person name="Andreopoulos W."/>
            <person name="Labutti K."/>
            <person name="Pangilinan J."/>
            <person name="Ruiz-Duenas F.J."/>
            <person name="Barrasa J.M."/>
            <person name="Sanchez-Garcia M."/>
            <person name="Camarero S."/>
            <person name="Miyauchi S."/>
            <person name="Serrano A."/>
            <person name="Linde D."/>
            <person name="Babiker R."/>
            <person name="Drula E."/>
            <person name="Ayuso-Fernandez I."/>
            <person name="Pacheco R."/>
            <person name="Padilla G."/>
            <person name="Ferreira P."/>
            <person name="Barriuso J."/>
            <person name="Kellner H."/>
            <person name="Castanera R."/>
            <person name="Alfaro M."/>
            <person name="Ramirez L."/>
            <person name="Pisabarro A.G."/>
            <person name="Kuo A."/>
            <person name="Tritt A."/>
            <person name="Lipzen A."/>
            <person name="He G."/>
            <person name="Yan M."/>
            <person name="Ng V."/>
            <person name="Cullen D."/>
            <person name="Martin F."/>
            <person name="Rosso M.-N."/>
            <person name="Henrissat B."/>
            <person name="Hibbett D."/>
            <person name="Martinez A.T."/>
            <person name="Grigoriev I.V."/>
        </authorList>
    </citation>
    <scope>NUCLEOTIDE SEQUENCE</scope>
    <source>
        <strain evidence="1">CBS 506.95</strain>
    </source>
</reference>
<organism evidence="1 2">
    <name type="scientific">Crepidotus variabilis</name>
    <dbReference type="NCBI Taxonomy" id="179855"/>
    <lineage>
        <taxon>Eukaryota</taxon>
        <taxon>Fungi</taxon>
        <taxon>Dikarya</taxon>
        <taxon>Basidiomycota</taxon>
        <taxon>Agaricomycotina</taxon>
        <taxon>Agaricomycetes</taxon>
        <taxon>Agaricomycetidae</taxon>
        <taxon>Agaricales</taxon>
        <taxon>Agaricineae</taxon>
        <taxon>Crepidotaceae</taxon>
        <taxon>Crepidotus</taxon>
    </lineage>
</organism>
<dbReference type="Proteomes" id="UP000807306">
    <property type="component" value="Unassembled WGS sequence"/>
</dbReference>
<gene>
    <name evidence="1" type="ORF">CPB83DRAFT_728501</name>
</gene>
<feature type="non-terminal residue" evidence="1">
    <location>
        <position position="161"/>
    </location>
</feature>
<dbReference type="OrthoDB" id="3254233at2759"/>
<proteinExistence type="predicted"/>
<keyword evidence="2" id="KW-1185">Reference proteome</keyword>
<evidence type="ECO:0000313" key="1">
    <source>
        <dbReference type="EMBL" id="KAF9535314.1"/>
    </source>
</evidence>